<dbReference type="GO" id="GO:0003824">
    <property type="term" value="F:catalytic activity"/>
    <property type="evidence" value="ECO:0007669"/>
    <property type="project" value="InterPro"/>
</dbReference>
<protein>
    <recommendedName>
        <fullName evidence="3">Aldose 1-epimerase</fullName>
    </recommendedName>
</protein>
<dbReference type="Proteomes" id="UP000201613">
    <property type="component" value="Unassembled WGS sequence"/>
</dbReference>
<reference evidence="1 2" key="1">
    <citation type="submission" date="2017-05" db="EMBL/GenBank/DDBJ databases">
        <authorList>
            <person name="Song R."/>
            <person name="Chenine A.L."/>
            <person name="Ruprecht R.M."/>
        </authorList>
    </citation>
    <scope>NUCLEOTIDE SEQUENCE [LARGE SCALE GENOMIC DNA]</scope>
    <source>
        <strain evidence="1 2">CECT 8899</strain>
    </source>
</reference>
<sequence>MTETVWTFDWGCIRGEVAALGGMLGPVWFTLPDGPVVQPFAVAPWADDPPEKLNVLPPILRQLRGEFPCVPFGVSHARTDLPDRWMDGLDLSIPPADEFAHGYSANHKWHLLEQTDTTITIGIDYPEDHVVSRLKRRISLDGDLQIKIDLHIEMRRDAALPIGLHPIFALPVHSRAAHLSIPSLQSVRSFPVPVDEVSQCMPDETADTLTQIRTKDGAMLDVTRLPLALQTEELLAVSLTDGDVRLSDIQNGYAVGLSWDIDRFPRCLLWLSNRGRTAYPWCSRFCAIGIEPVVAAFDLGVAHSANRHAPFARSGTATQTPLSASEPFTTSYSIAVGHL</sequence>
<dbReference type="GO" id="GO:0030246">
    <property type="term" value="F:carbohydrate binding"/>
    <property type="evidence" value="ECO:0007669"/>
    <property type="project" value="InterPro"/>
</dbReference>
<name>A0A238LKU3_9RHOB</name>
<evidence type="ECO:0000313" key="2">
    <source>
        <dbReference type="Proteomes" id="UP000201613"/>
    </source>
</evidence>
<dbReference type="SUPFAM" id="SSF74650">
    <property type="entry name" value="Galactose mutarotase-like"/>
    <property type="match status" value="1"/>
</dbReference>
<dbReference type="GO" id="GO:0005975">
    <property type="term" value="P:carbohydrate metabolic process"/>
    <property type="evidence" value="ECO:0007669"/>
    <property type="project" value="InterPro"/>
</dbReference>
<dbReference type="OrthoDB" id="7335506at2"/>
<keyword evidence="2" id="KW-1185">Reference proteome</keyword>
<dbReference type="EMBL" id="FXZK01000019">
    <property type="protein sequence ID" value="SMY10153.1"/>
    <property type="molecule type" value="Genomic_DNA"/>
</dbReference>
<evidence type="ECO:0008006" key="3">
    <source>
        <dbReference type="Google" id="ProtNLM"/>
    </source>
</evidence>
<organism evidence="1 2">
    <name type="scientific">Flavimaricola marinus</name>
    <dbReference type="NCBI Taxonomy" id="1819565"/>
    <lineage>
        <taxon>Bacteria</taxon>
        <taxon>Pseudomonadati</taxon>
        <taxon>Pseudomonadota</taxon>
        <taxon>Alphaproteobacteria</taxon>
        <taxon>Rhodobacterales</taxon>
        <taxon>Paracoccaceae</taxon>
        <taxon>Flavimaricola</taxon>
    </lineage>
</organism>
<dbReference type="Gene3D" id="2.70.98.10">
    <property type="match status" value="1"/>
</dbReference>
<evidence type="ECO:0000313" key="1">
    <source>
        <dbReference type="EMBL" id="SMY10153.1"/>
    </source>
</evidence>
<accession>A0A238LKU3</accession>
<dbReference type="AlphaFoldDB" id="A0A238LKU3"/>
<dbReference type="RefSeq" id="WP_093994313.1">
    <property type="nucleotide sequence ID" value="NZ_FXZK01000019.1"/>
</dbReference>
<proteinExistence type="predicted"/>
<dbReference type="InterPro" id="IPR014718">
    <property type="entry name" value="GH-type_carb-bd"/>
</dbReference>
<gene>
    <name evidence="1" type="ORF">LOM8899_04328</name>
</gene>
<dbReference type="InterPro" id="IPR011013">
    <property type="entry name" value="Gal_mutarotase_sf_dom"/>
</dbReference>